<feature type="chain" id="PRO_5047055270" evidence="1">
    <location>
        <begin position="21"/>
        <end position="168"/>
    </location>
</feature>
<reference evidence="2 3" key="1">
    <citation type="submission" date="2021-12" db="EMBL/GenBank/DDBJ databases">
        <title>Genome seq of P8.</title>
        <authorList>
            <person name="Seo T."/>
        </authorList>
    </citation>
    <scope>NUCLEOTIDE SEQUENCE [LARGE SCALE GENOMIC DNA]</scope>
    <source>
        <strain evidence="2 3">P8</strain>
    </source>
</reference>
<protein>
    <submittedName>
        <fullName evidence="2">Uncharacterized protein</fullName>
    </submittedName>
</protein>
<name>A0ABS8Y323_9BURK</name>
<gene>
    <name evidence="2" type="ORF">LXT13_24685</name>
</gene>
<accession>A0ABS8Y323</accession>
<proteinExistence type="predicted"/>
<dbReference type="Proteomes" id="UP001200741">
    <property type="component" value="Unassembled WGS sequence"/>
</dbReference>
<dbReference type="PROSITE" id="PS51257">
    <property type="entry name" value="PROKAR_LIPOPROTEIN"/>
    <property type="match status" value="1"/>
</dbReference>
<evidence type="ECO:0000313" key="3">
    <source>
        <dbReference type="Proteomes" id="UP001200741"/>
    </source>
</evidence>
<organism evidence="2 3">
    <name type="scientific">Pelomonas cellulosilytica</name>
    <dbReference type="NCBI Taxonomy" id="2906762"/>
    <lineage>
        <taxon>Bacteria</taxon>
        <taxon>Pseudomonadati</taxon>
        <taxon>Pseudomonadota</taxon>
        <taxon>Betaproteobacteria</taxon>
        <taxon>Burkholderiales</taxon>
        <taxon>Sphaerotilaceae</taxon>
        <taxon>Roseateles</taxon>
    </lineage>
</organism>
<sequence length="168" mass="17643">MKAYGSALLIALAWWPGVGACAQELPRSPECRQALQALDEAEAVLADAGAASVPMGERQRQVASRLQPQRERVARACLGGLQSGPSPSQHTLVLPPPAWPEAPVARGVVRPPVVPDVPLPRYEPPVLVTHCNVATCFTSDGRTVTRVGPTVVGPRGACTVQGVFLSCP</sequence>
<keyword evidence="1" id="KW-0732">Signal</keyword>
<keyword evidence="3" id="KW-1185">Reference proteome</keyword>
<evidence type="ECO:0000313" key="2">
    <source>
        <dbReference type="EMBL" id="MCE4557592.1"/>
    </source>
</evidence>
<feature type="signal peptide" evidence="1">
    <location>
        <begin position="1"/>
        <end position="20"/>
    </location>
</feature>
<evidence type="ECO:0000256" key="1">
    <source>
        <dbReference type="SAM" id="SignalP"/>
    </source>
</evidence>
<comment type="caution">
    <text evidence="2">The sequence shown here is derived from an EMBL/GenBank/DDBJ whole genome shotgun (WGS) entry which is preliminary data.</text>
</comment>
<dbReference type="EMBL" id="JAJTWU010000011">
    <property type="protein sequence ID" value="MCE4557592.1"/>
    <property type="molecule type" value="Genomic_DNA"/>
</dbReference>